<dbReference type="EMBL" id="BDUD01000002">
    <property type="protein sequence ID" value="GBG22797.1"/>
    <property type="molecule type" value="Genomic_DNA"/>
</dbReference>
<reference evidence="2 3" key="1">
    <citation type="submission" date="2017-06" db="EMBL/GenBank/DDBJ databases">
        <title>Genome sequencing of cyanobaciteial culture collection at National Institute for Environmental Studies (NIES).</title>
        <authorList>
            <person name="Hirose Y."/>
            <person name="Shimura Y."/>
            <person name="Fujisawa T."/>
            <person name="Nakamura Y."/>
            <person name="Kawachi M."/>
        </authorList>
    </citation>
    <scope>NUCLEOTIDE SEQUENCE [LARGE SCALE GENOMIC DNA]</scope>
    <source>
        <strain evidence="2 3">NIES-4072</strain>
    </source>
</reference>
<dbReference type="OrthoDB" id="460941at2"/>
<dbReference type="InterPro" id="IPR025351">
    <property type="entry name" value="Pvc16_N"/>
</dbReference>
<sequence>MLPAVTQTLAEILAGGTSLISTEQIDFNHPGLQQGMEPLLNLYCYDIREHNEGQYSVWQIGRRNSYETQDTTSEKYSTVWIDVSFLVSVWGFTALGEQRLLSEALKLLLRHRKLPEEVLDPTLRGHGNLQLLVCAIKPLDALALWSALGVRLRPALYVTVTIPLQLKAESIHPSRLISSKD</sequence>
<organism evidence="2 3">
    <name type="scientific">Nostoc commune NIES-4072</name>
    <dbReference type="NCBI Taxonomy" id="2005467"/>
    <lineage>
        <taxon>Bacteria</taxon>
        <taxon>Bacillati</taxon>
        <taxon>Cyanobacteriota</taxon>
        <taxon>Cyanophyceae</taxon>
        <taxon>Nostocales</taxon>
        <taxon>Nostocaceae</taxon>
        <taxon>Nostoc</taxon>
    </lineage>
</organism>
<evidence type="ECO:0000313" key="3">
    <source>
        <dbReference type="Proteomes" id="UP000245124"/>
    </source>
</evidence>
<proteinExistence type="predicted"/>
<evidence type="ECO:0000313" key="2">
    <source>
        <dbReference type="EMBL" id="GBG22797.1"/>
    </source>
</evidence>
<dbReference type="Proteomes" id="UP000245124">
    <property type="component" value="Unassembled WGS sequence"/>
</dbReference>
<accession>A0A2R5FVM8</accession>
<protein>
    <recommendedName>
        <fullName evidence="1">Pvc16 N-terminal domain-containing protein</fullName>
    </recommendedName>
</protein>
<name>A0A2R5FVM8_NOSCO</name>
<comment type="caution">
    <text evidence="2">The sequence shown here is derived from an EMBL/GenBank/DDBJ whole genome shotgun (WGS) entry which is preliminary data.</text>
</comment>
<feature type="domain" description="Pvc16 N-terminal" evidence="1">
    <location>
        <begin position="4"/>
        <end position="170"/>
    </location>
</feature>
<dbReference type="AlphaFoldDB" id="A0A2R5FVM8"/>
<dbReference type="Pfam" id="PF14065">
    <property type="entry name" value="Pvc16_N"/>
    <property type="match status" value="1"/>
</dbReference>
<dbReference type="RefSeq" id="WP_109012842.1">
    <property type="nucleotide sequence ID" value="NZ_BDUD01000002.1"/>
</dbReference>
<evidence type="ECO:0000259" key="1">
    <source>
        <dbReference type="Pfam" id="PF14065"/>
    </source>
</evidence>
<gene>
    <name evidence="2" type="ORF">NIES4072_65090</name>
</gene>
<keyword evidence="3" id="KW-1185">Reference proteome</keyword>